<reference evidence="3 4" key="1">
    <citation type="journal article" date="2006" name="Genome Biol.">
        <title>Genomic analysis reveals that Pseudomonas aeruginosa virulence is combinatorial.</title>
        <authorList>
            <person name="Lee D.G."/>
            <person name="Urbach J.M."/>
            <person name="Wu G."/>
            <person name="Liberati N.T."/>
            <person name="Feinbaum R.L."/>
            <person name="Miyata S."/>
            <person name="Diggins L.T."/>
            <person name="He J."/>
            <person name="Saucier M."/>
            <person name="Deziel E."/>
            <person name="Friedman L."/>
            <person name="Li L."/>
            <person name="Grills G."/>
            <person name="Montgomery K."/>
            <person name="Kucherlapati R."/>
            <person name="Rahme L.G."/>
            <person name="Ausubel F.M."/>
        </authorList>
    </citation>
    <scope>NUCLEOTIDE SEQUENCE [LARGE SCALE GENOMIC DNA]</scope>
    <source>
        <strain evidence="3 4">UCBPP-PA14</strain>
    </source>
</reference>
<dbReference type="RefSeq" id="WP_004365404.1">
    <property type="nucleotide sequence ID" value="NC_008463.1"/>
</dbReference>
<name>A0A0H2ZI01_PSEAB</name>
<dbReference type="InterPro" id="IPR035093">
    <property type="entry name" value="RelE/ParE_toxin_dom_sf"/>
</dbReference>
<dbReference type="Proteomes" id="UP000000653">
    <property type="component" value="Chromosome"/>
</dbReference>
<keyword evidence="2" id="KW-1277">Toxin-antitoxin system</keyword>
<dbReference type="Pfam" id="PF05016">
    <property type="entry name" value="ParE_toxin"/>
    <property type="match status" value="1"/>
</dbReference>
<evidence type="ECO:0000256" key="2">
    <source>
        <dbReference type="ARBA" id="ARBA00022649"/>
    </source>
</evidence>
<dbReference type="KEGG" id="pau:PA14_63450"/>
<dbReference type="HOGENOM" id="CLU_147162_1_0_6"/>
<dbReference type="EMBL" id="CP000438">
    <property type="protein sequence ID" value="ABJ14186.1"/>
    <property type="molecule type" value="Genomic_DNA"/>
</dbReference>
<dbReference type="InterPro" id="IPR007712">
    <property type="entry name" value="RelE/ParE_toxin"/>
</dbReference>
<dbReference type="AlphaFoldDB" id="A0A0H2ZI01"/>
<accession>A0A0H2ZI01</accession>
<evidence type="ECO:0000313" key="3">
    <source>
        <dbReference type="EMBL" id="ABJ14186.1"/>
    </source>
</evidence>
<dbReference type="PANTHER" id="PTHR33755">
    <property type="entry name" value="TOXIN PARE1-RELATED"/>
    <property type="match status" value="1"/>
</dbReference>
<sequence length="111" mass="12613">MKAKPVIPRVLANQDVEAAVDYYLSEDAEQAALGFIDALEKAYAHIARHPASGSSRYAHELDLPGLHCWPLKRYPYLVFYVERDDHIDVWRVLHGMNDIPSWMQAGESAPH</sequence>
<dbReference type="BioCyc" id="PAER208963:G1G74-5370-MONOMER"/>
<evidence type="ECO:0008006" key="5">
    <source>
        <dbReference type="Google" id="ProtNLM"/>
    </source>
</evidence>
<gene>
    <name evidence="3" type="ordered locus">PA14_63450</name>
</gene>
<evidence type="ECO:0000313" key="4">
    <source>
        <dbReference type="Proteomes" id="UP000000653"/>
    </source>
</evidence>
<protein>
    <recommendedName>
        <fullName evidence="5">Type II toxin-antitoxin system RelE/ParE family toxin</fullName>
    </recommendedName>
</protein>
<organism evidence="3 4">
    <name type="scientific">Pseudomonas aeruginosa (strain UCBPP-PA14)</name>
    <dbReference type="NCBI Taxonomy" id="208963"/>
    <lineage>
        <taxon>Bacteria</taxon>
        <taxon>Pseudomonadati</taxon>
        <taxon>Pseudomonadota</taxon>
        <taxon>Gammaproteobacteria</taxon>
        <taxon>Pseudomonadales</taxon>
        <taxon>Pseudomonadaceae</taxon>
        <taxon>Pseudomonas</taxon>
    </lineage>
</organism>
<dbReference type="PANTHER" id="PTHR33755:SF8">
    <property type="entry name" value="TOXIN PARE2"/>
    <property type="match status" value="1"/>
</dbReference>
<dbReference type="Gene3D" id="3.30.2310.20">
    <property type="entry name" value="RelE-like"/>
    <property type="match status" value="1"/>
</dbReference>
<evidence type="ECO:0000256" key="1">
    <source>
        <dbReference type="ARBA" id="ARBA00006226"/>
    </source>
</evidence>
<proteinExistence type="inferred from homology"/>
<dbReference type="InterPro" id="IPR051803">
    <property type="entry name" value="TA_system_RelE-like_toxin"/>
</dbReference>
<comment type="similarity">
    <text evidence="1">Belongs to the RelE toxin family.</text>
</comment>